<evidence type="ECO:0000313" key="2">
    <source>
        <dbReference type="EMBL" id="SEA64851.1"/>
    </source>
</evidence>
<dbReference type="AlphaFoldDB" id="A0A1H4CWS1"/>
<organism evidence="2 3">
    <name type="scientific">Rubrimonas cliftonensis</name>
    <dbReference type="NCBI Taxonomy" id="89524"/>
    <lineage>
        <taxon>Bacteria</taxon>
        <taxon>Pseudomonadati</taxon>
        <taxon>Pseudomonadota</taxon>
        <taxon>Alphaproteobacteria</taxon>
        <taxon>Rhodobacterales</taxon>
        <taxon>Paracoccaceae</taxon>
        <taxon>Rubrimonas</taxon>
    </lineage>
</organism>
<dbReference type="Pfam" id="PF07362">
    <property type="entry name" value="CcdA"/>
    <property type="match status" value="1"/>
</dbReference>
<dbReference type="STRING" id="89524.SAMN05444370_10881"/>
<evidence type="ECO:0000256" key="1">
    <source>
        <dbReference type="ARBA" id="ARBA00022649"/>
    </source>
</evidence>
<keyword evidence="1" id="KW-1277">Toxin-antitoxin system</keyword>
<gene>
    <name evidence="2" type="ORF">SAMN05444370_10881</name>
</gene>
<keyword evidence="3" id="KW-1185">Reference proteome</keyword>
<dbReference type="InterPro" id="IPR009956">
    <property type="entry name" value="Post-segregation_anti-tox_CcdA"/>
</dbReference>
<protein>
    <submittedName>
        <fullName evidence="2">Antitoxin CcdA</fullName>
    </submittedName>
</protein>
<dbReference type="EMBL" id="FNQM01000008">
    <property type="protein sequence ID" value="SEA64851.1"/>
    <property type="molecule type" value="Genomic_DNA"/>
</dbReference>
<accession>A0A1H4CWS1</accession>
<sequence>MCMSRDRTSVAVKRRTNVTLDAALLDAARALDLNVSAIAETALDQAVRAARAEAWRAENTDAMARRTAWIEANGLPLAAWQSWKP</sequence>
<evidence type="ECO:0000313" key="3">
    <source>
        <dbReference type="Proteomes" id="UP000198703"/>
    </source>
</evidence>
<name>A0A1H4CWS1_9RHOB</name>
<dbReference type="Proteomes" id="UP000198703">
    <property type="component" value="Unassembled WGS sequence"/>
</dbReference>
<reference evidence="2 3" key="1">
    <citation type="submission" date="2016-10" db="EMBL/GenBank/DDBJ databases">
        <authorList>
            <person name="de Groot N.N."/>
        </authorList>
    </citation>
    <scope>NUCLEOTIDE SEQUENCE [LARGE SCALE GENOMIC DNA]</scope>
    <source>
        <strain evidence="2 3">DSM 15345</strain>
    </source>
</reference>
<proteinExistence type="predicted"/>